<dbReference type="EMBL" id="BNEB01000005">
    <property type="protein sequence ID" value="GHI65631.1"/>
    <property type="molecule type" value="Genomic_DNA"/>
</dbReference>
<dbReference type="Proteomes" id="UP000649259">
    <property type="component" value="Unassembled WGS sequence"/>
</dbReference>
<accession>A0ABQ3SBX9</accession>
<protein>
    <submittedName>
        <fullName evidence="2">Uncharacterized protein</fullName>
    </submittedName>
</protein>
<keyword evidence="1" id="KW-0812">Transmembrane</keyword>
<organism evidence="2 3">
    <name type="scientific">Streptomyces asoensis</name>
    <dbReference type="NCBI Taxonomy" id="249586"/>
    <lineage>
        <taxon>Bacteria</taxon>
        <taxon>Bacillati</taxon>
        <taxon>Actinomycetota</taxon>
        <taxon>Actinomycetes</taxon>
        <taxon>Kitasatosporales</taxon>
        <taxon>Streptomycetaceae</taxon>
        <taxon>Streptomyces</taxon>
    </lineage>
</organism>
<keyword evidence="1" id="KW-1133">Transmembrane helix</keyword>
<gene>
    <name evidence="2" type="ORF">Saso_72810</name>
</gene>
<feature type="transmembrane region" description="Helical" evidence="1">
    <location>
        <begin position="72"/>
        <end position="92"/>
    </location>
</feature>
<feature type="transmembrane region" description="Helical" evidence="1">
    <location>
        <begin position="6"/>
        <end position="29"/>
    </location>
</feature>
<evidence type="ECO:0000313" key="3">
    <source>
        <dbReference type="Proteomes" id="UP000649259"/>
    </source>
</evidence>
<keyword evidence="3" id="KW-1185">Reference proteome</keyword>
<sequence length="110" mass="11100">MYWLLVGTGAVCVTVMGALGLAGVTRGWVPSLGRGTVLRPRLWGAGALMSAAGLGSFMFLGPLASGGLDVNFYVPLVGMAVNFAGLGLQTLARRPGRTPGPPPASTTTVA</sequence>
<feature type="transmembrane region" description="Helical" evidence="1">
    <location>
        <begin position="41"/>
        <end position="60"/>
    </location>
</feature>
<keyword evidence="1" id="KW-0472">Membrane</keyword>
<dbReference type="RefSeq" id="WP_189920135.1">
    <property type="nucleotide sequence ID" value="NZ_BMSI01000003.1"/>
</dbReference>
<dbReference type="GeneID" id="91475040"/>
<name>A0ABQ3SBX9_9ACTN</name>
<proteinExistence type="predicted"/>
<reference evidence="3" key="1">
    <citation type="submission" date="2023-07" db="EMBL/GenBank/DDBJ databases">
        <title>Whole genome shotgun sequence of Streptomyces cacaoi subsp. asoensis NBRC 13813.</title>
        <authorList>
            <person name="Komaki H."/>
            <person name="Tamura T."/>
        </authorList>
    </citation>
    <scope>NUCLEOTIDE SEQUENCE [LARGE SCALE GENOMIC DNA]</scope>
    <source>
        <strain evidence="3">NBRC 13813</strain>
    </source>
</reference>
<evidence type="ECO:0000313" key="2">
    <source>
        <dbReference type="EMBL" id="GHI65631.1"/>
    </source>
</evidence>
<evidence type="ECO:0000256" key="1">
    <source>
        <dbReference type="SAM" id="Phobius"/>
    </source>
</evidence>
<comment type="caution">
    <text evidence="2">The sequence shown here is derived from an EMBL/GenBank/DDBJ whole genome shotgun (WGS) entry which is preliminary data.</text>
</comment>